<evidence type="ECO:0000313" key="2">
    <source>
        <dbReference type="EMBL" id="KAK4109160.1"/>
    </source>
</evidence>
<keyword evidence="3" id="KW-1185">Reference proteome</keyword>
<dbReference type="Proteomes" id="UP001302812">
    <property type="component" value="Unassembled WGS sequence"/>
</dbReference>
<comment type="caution">
    <text evidence="2">The sequence shown here is derived from an EMBL/GenBank/DDBJ whole genome shotgun (WGS) entry which is preliminary data.</text>
</comment>
<accession>A0AAN6QJ51</accession>
<reference evidence="2" key="1">
    <citation type="journal article" date="2023" name="Mol. Phylogenet. Evol.">
        <title>Genome-scale phylogeny and comparative genomics of the fungal order Sordariales.</title>
        <authorList>
            <person name="Hensen N."/>
            <person name="Bonometti L."/>
            <person name="Westerberg I."/>
            <person name="Brannstrom I.O."/>
            <person name="Guillou S."/>
            <person name="Cros-Aarteil S."/>
            <person name="Calhoun S."/>
            <person name="Haridas S."/>
            <person name="Kuo A."/>
            <person name="Mondo S."/>
            <person name="Pangilinan J."/>
            <person name="Riley R."/>
            <person name="LaButti K."/>
            <person name="Andreopoulos B."/>
            <person name="Lipzen A."/>
            <person name="Chen C."/>
            <person name="Yan M."/>
            <person name="Daum C."/>
            <person name="Ng V."/>
            <person name="Clum A."/>
            <person name="Steindorff A."/>
            <person name="Ohm R.A."/>
            <person name="Martin F."/>
            <person name="Silar P."/>
            <person name="Natvig D.O."/>
            <person name="Lalanne C."/>
            <person name="Gautier V."/>
            <person name="Ament-Velasquez S.L."/>
            <person name="Kruys A."/>
            <person name="Hutchinson M.I."/>
            <person name="Powell A.J."/>
            <person name="Barry K."/>
            <person name="Miller A.N."/>
            <person name="Grigoriev I.V."/>
            <person name="Debuchy R."/>
            <person name="Gladieux P."/>
            <person name="Hiltunen Thoren M."/>
            <person name="Johannesson H."/>
        </authorList>
    </citation>
    <scope>NUCLEOTIDE SEQUENCE</scope>
    <source>
        <strain evidence="2">CBS 508.74</strain>
    </source>
</reference>
<name>A0AAN6QJ51_9PEZI</name>
<organism evidence="2 3">
    <name type="scientific">Canariomyces notabilis</name>
    <dbReference type="NCBI Taxonomy" id="2074819"/>
    <lineage>
        <taxon>Eukaryota</taxon>
        <taxon>Fungi</taxon>
        <taxon>Dikarya</taxon>
        <taxon>Ascomycota</taxon>
        <taxon>Pezizomycotina</taxon>
        <taxon>Sordariomycetes</taxon>
        <taxon>Sordariomycetidae</taxon>
        <taxon>Sordariales</taxon>
        <taxon>Chaetomiaceae</taxon>
        <taxon>Canariomyces</taxon>
    </lineage>
</organism>
<evidence type="ECO:0000313" key="3">
    <source>
        <dbReference type="Proteomes" id="UP001302812"/>
    </source>
</evidence>
<dbReference type="AlphaFoldDB" id="A0AAN6QJ51"/>
<feature type="region of interest" description="Disordered" evidence="1">
    <location>
        <begin position="40"/>
        <end position="68"/>
    </location>
</feature>
<dbReference type="RefSeq" id="XP_064666730.1">
    <property type="nucleotide sequence ID" value="XM_064818100.1"/>
</dbReference>
<evidence type="ECO:0000256" key="1">
    <source>
        <dbReference type="SAM" id="MobiDB-lite"/>
    </source>
</evidence>
<reference evidence="2" key="2">
    <citation type="submission" date="2023-05" db="EMBL/GenBank/DDBJ databases">
        <authorList>
            <consortium name="Lawrence Berkeley National Laboratory"/>
            <person name="Steindorff A."/>
            <person name="Hensen N."/>
            <person name="Bonometti L."/>
            <person name="Westerberg I."/>
            <person name="Brannstrom I.O."/>
            <person name="Guillou S."/>
            <person name="Cros-Aarteil S."/>
            <person name="Calhoun S."/>
            <person name="Haridas S."/>
            <person name="Kuo A."/>
            <person name="Mondo S."/>
            <person name="Pangilinan J."/>
            <person name="Riley R."/>
            <person name="Labutti K."/>
            <person name="Andreopoulos B."/>
            <person name="Lipzen A."/>
            <person name="Chen C."/>
            <person name="Yanf M."/>
            <person name="Daum C."/>
            <person name="Ng V."/>
            <person name="Clum A."/>
            <person name="Ohm R."/>
            <person name="Martin F."/>
            <person name="Silar P."/>
            <person name="Natvig D."/>
            <person name="Lalanne C."/>
            <person name="Gautier V."/>
            <person name="Ament-Velasquez S.L."/>
            <person name="Kruys A."/>
            <person name="Hutchinson M.I."/>
            <person name="Powell A.J."/>
            <person name="Barry K."/>
            <person name="Miller A.N."/>
            <person name="Grigoriev I.V."/>
            <person name="Debuchy R."/>
            <person name="Gladieux P."/>
            <person name="Thoren M.H."/>
            <person name="Johannesson H."/>
        </authorList>
    </citation>
    <scope>NUCLEOTIDE SEQUENCE</scope>
    <source>
        <strain evidence="2">CBS 508.74</strain>
    </source>
</reference>
<gene>
    <name evidence="2" type="ORF">N656DRAFT_801270</name>
</gene>
<dbReference type="GeneID" id="89942225"/>
<proteinExistence type="predicted"/>
<dbReference type="EMBL" id="MU853358">
    <property type="protein sequence ID" value="KAK4109160.1"/>
    <property type="molecule type" value="Genomic_DNA"/>
</dbReference>
<protein>
    <submittedName>
        <fullName evidence="2">Uncharacterized protein</fullName>
    </submittedName>
</protein>
<sequence length="128" mass="13729">MPPPNLSRVTPLIPAAGANLARTRLSLHPPAMALCIQQKRNASFSGKPDPEDMGGPAGQESFPASSGKRRRIEKITLYGVLGACSIMLIAKLAQRNSDPNANYVLVHDSTKGELDDVKYIKAPEVPKP</sequence>